<dbReference type="InterPro" id="IPR000859">
    <property type="entry name" value="CUB_dom"/>
</dbReference>
<organism evidence="5 6">
    <name type="scientific">Trichoplax adhaerens</name>
    <name type="common">Trichoplax reptans</name>
    <dbReference type="NCBI Taxonomy" id="10228"/>
    <lineage>
        <taxon>Eukaryota</taxon>
        <taxon>Metazoa</taxon>
        <taxon>Placozoa</taxon>
        <taxon>Uniplacotomia</taxon>
        <taxon>Trichoplacea</taxon>
        <taxon>Trichoplacidae</taxon>
        <taxon>Trichoplax</taxon>
    </lineage>
</organism>
<dbReference type="GeneID" id="6759448"/>
<reference evidence="5 6" key="1">
    <citation type="journal article" date="2008" name="Nature">
        <title>The Trichoplax genome and the nature of placozoans.</title>
        <authorList>
            <person name="Srivastava M."/>
            <person name="Begovic E."/>
            <person name="Chapman J."/>
            <person name="Putnam N.H."/>
            <person name="Hellsten U."/>
            <person name="Kawashima T."/>
            <person name="Kuo A."/>
            <person name="Mitros T."/>
            <person name="Salamov A."/>
            <person name="Carpenter M.L."/>
            <person name="Signorovitch A.Y."/>
            <person name="Moreno M.A."/>
            <person name="Kamm K."/>
            <person name="Grimwood J."/>
            <person name="Schmutz J."/>
            <person name="Shapiro H."/>
            <person name="Grigoriev I.V."/>
            <person name="Buss L.W."/>
            <person name="Schierwater B."/>
            <person name="Dellaporta S.L."/>
            <person name="Rokhsar D.S."/>
        </authorList>
    </citation>
    <scope>NUCLEOTIDE SEQUENCE [LARGE SCALE GENOMIC DNA]</scope>
    <source>
        <strain evidence="5 6">Grell-BS-1999</strain>
    </source>
</reference>
<dbReference type="EMBL" id="DS985277">
    <property type="protein sequence ID" value="EDV19311.1"/>
    <property type="molecule type" value="Genomic_DNA"/>
</dbReference>
<dbReference type="CDD" id="cd00041">
    <property type="entry name" value="CUB"/>
    <property type="match status" value="1"/>
</dbReference>
<dbReference type="InParanoid" id="B3SDA7"/>
<evidence type="ECO:0000256" key="1">
    <source>
        <dbReference type="ARBA" id="ARBA00022737"/>
    </source>
</evidence>
<name>B3SDA7_TRIAD</name>
<evidence type="ECO:0000256" key="3">
    <source>
        <dbReference type="PROSITE-ProRule" id="PRU00059"/>
    </source>
</evidence>
<evidence type="ECO:0000313" key="6">
    <source>
        <dbReference type="Proteomes" id="UP000009022"/>
    </source>
</evidence>
<comment type="caution">
    <text evidence="3">Lacks conserved residue(s) required for the propagation of feature annotation.</text>
</comment>
<dbReference type="PhylomeDB" id="B3SDA7"/>
<evidence type="ECO:0000313" key="5">
    <source>
        <dbReference type="EMBL" id="EDV19311.1"/>
    </source>
</evidence>
<keyword evidence="6" id="KW-1185">Reference proteome</keyword>
<dbReference type="RefSeq" id="XP_002118235.1">
    <property type="nucleotide sequence ID" value="XM_002118199.1"/>
</dbReference>
<dbReference type="HOGENOM" id="CLU_1940810_0_0_1"/>
<dbReference type="Proteomes" id="UP000009022">
    <property type="component" value="Unassembled WGS sequence"/>
</dbReference>
<dbReference type="SUPFAM" id="SSF49854">
    <property type="entry name" value="Spermadhesin, CUB domain"/>
    <property type="match status" value="1"/>
</dbReference>
<accession>B3SDA7</accession>
<gene>
    <name evidence="5" type="ORF">TRIADDRAFT_62265</name>
</gene>
<dbReference type="InterPro" id="IPR035914">
    <property type="entry name" value="Sperma_CUB_dom_sf"/>
</dbReference>
<dbReference type="AlphaFoldDB" id="B3SDA7"/>
<evidence type="ECO:0000256" key="2">
    <source>
        <dbReference type="ARBA" id="ARBA00023157"/>
    </source>
</evidence>
<dbReference type="PANTHER" id="PTHR24251:SF30">
    <property type="entry name" value="MEMBRANE FRIZZLED-RELATED PROTEIN"/>
    <property type="match status" value="1"/>
</dbReference>
<dbReference type="SMART" id="SM00042">
    <property type="entry name" value="CUB"/>
    <property type="match status" value="1"/>
</dbReference>
<keyword evidence="1" id="KW-0677">Repeat</keyword>
<dbReference type="CTD" id="6759448"/>
<proteinExistence type="predicted"/>
<sequence>MDIQQKGHGNFDVDLSSVNSGYIQPPDYYPPIFPDVAKYNWTLTTKTDHTIIINIVNFNLTSRVDGVCEDYLRFSSNLDGSEPTVEEYCGTIHPKYIHHHSRNLFIEFRNTRLRSNSGSSTFRLGYSLCA</sequence>
<feature type="domain" description="CUB" evidence="4">
    <location>
        <begin position="7"/>
        <end position="129"/>
    </location>
</feature>
<dbReference type="PANTHER" id="PTHR24251">
    <property type="entry name" value="OVOCHYMASE-RELATED"/>
    <property type="match status" value="1"/>
</dbReference>
<protein>
    <recommendedName>
        <fullName evidence="4">CUB domain-containing protein</fullName>
    </recommendedName>
</protein>
<dbReference type="PROSITE" id="PS01180">
    <property type="entry name" value="CUB"/>
    <property type="match status" value="1"/>
</dbReference>
<dbReference type="Gene3D" id="2.60.120.290">
    <property type="entry name" value="Spermadhesin, CUB domain"/>
    <property type="match status" value="1"/>
</dbReference>
<keyword evidence="2" id="KW-1015">Disulfide bond</keyword>
<evidence type="ECO:0000259" key="4">
    <source>
        <dbReference type="PROSITE" id="PS01180"/>
    </source>
</evidence>
<dbReference type="Pfam" id="PF00431">
    <property type="entry name" value="CUB"/>
    <property type="match status" value="1"/>
</dbReference>
<dbReference type="KEGG" id="tad:TRIADDRAFT_62265"/>